<dbReference type="RefSeq" id="WP_190314235.1">
    <property type="nucleotide sequence ID" value="NZ_JACNYL010000003.1"/>
</dbReference>
<sequence length="214" mass="23199">MKLTHILSIIFLFLGVSFLSLGYAQEEHIARLELGKKKKKTFNSRDSSAVIYIDTLIMKDRSSLQFYGKKDVKLIVKHAEIGKGAFISGIGGRNNASDFDIDINLKKLGSLYVIARGQDAMNGTKTDPNGDGGQVNFKYDPSGITPQSEDKKQANYVYIDVSAGGRAINPVSDLNQIYSRIATSAPGLRGMPQGQVYSGSPGREGKATISSFSP</sequence>
<evidence type="ECO:0000256" key="1">
    <source>
        <dbReference type="SAM" id="MobiDB-lite"/>
    </source>
</evidence>
<organism evidence="2 3">
    <name type="scientific">Sphingobacterium chuzhouense</name>
    <dbReference type="NCBI Taxonomy" id="1742264"/>
    <lineage>
        <taxon>Bacteria</taxon>
        <taxon>Pseudomonadati</taxon>
        <taxon>Bacteroidota</taxon>
        <taxon>Sphingobacteriia</taxon>
        <taxon>Sphingobacteriales</taxon>
        <taxon>Sphingobacteriaceae</taxon>
        <taxon>Sphingobacterium</taxon>
    </lineage>
</organism>
<evidence type="ECO:0000313" key="2">
    <source>
        <dbReference type="EMBL" id="MBD1422518.1"/>
    </source>
</evidence>
<accession>A0ABR7XTL2</accession>
<protein>
    <submittedName>
        <fullName evidence="2">Uncharacterized protein</fullName>
    </submittedName>
</protein>
<comment type="caution">
    <text evidence="2">The sequence shown here is derived from an EMBL/GenBank/DDBJ whole genome shotgun (WGS) entry which is preliminary data.</text>
</comment>
<gene>
    <name evidence="2" type="ORF">H8B21_13155</name>
</gene>
<dbReference type="EMBL" id="JACNYL010000003">
    <property type="protein sequence ID" value="MBD1422518.1"/>
    <property type="molecule type" value="Genomic_DNA"/>
</dbReference>
<feature type="region of interest" description="Disordered" evidence="1">
    <location>
        <begin position="189"/>
        <end position="214"/>
    </location>
</feature>
<reference evidence="2 3" key="1">
    <citation type="submission" date="2020-08" db="EMBL/GenBank/DDBJ databases">
        <title>Sphingobacterium sp. DN00404 isolated from aquaculture water.</title>
        <authorList>
            <person name="Zhang M."/>
        </authorList>
    </citation>
    <scope>NUCLEOTIDE SEQUENCE [LARGE SCALE GENOMIC DNA]</scope>
    <source>
        <strain evidence="2 3">KCTC 42746</strain>
    </source>
</reference>
<evidence type="ECO:0000313" key="3">
    <source>
        <dbReference type="Proteomes" id="UP000651112"/>
    </source>
</evidence>
<proteinExistence type="predicted"/>
<dbReference type="Proteomes" id="UP000651112">
    <property type="component" value="Unassembled WGS sequence"/>
</dbReference>
<name>A0ABR7XTL2_9SPHI</name>
<keyword evidence="3" id="KW-1185">Reference proteome</keyword>